<comment type="caution">
    <text evidence="2">The sequence shown here is derived from an EMBL/GenBank/DDBJ whole genome shotgun (WGS) entry which is preliminary data.</text>
</comment>
<keyword evidence="3" id="KW-1185">Reference proteome</keyword>
<organism evidence="2 3">
    <name type="scientific">Oligosphaera ethanolica</name>
    <dbReference type="NCBI Taxonomy" id="760260"/>
    <lineage>
        <taxon>Bacteria</taxon>
        <taxon>Pseudomonadati</taxon>
        <taxon>Lentisphaerota</taxon>
        <taxon>Oligosphaeria</taxon>
        <taxon>Oligosphaerales</taxon>
        <taxon>Oligosphaeraceae</taxon>
        <taxon>Oligosphaera</taxon>
    </lineage>
</organism>
<proteinExistence type="predicted"/>
<feature type="compositionally biased region" description="Basic residues" evidence="1">
    <location>
        <begin position="10"/>
        <end position="24"/>
    </location>
</feature>
<evidence type="ECO:0000313" key="3">
    <source>
        <dbReference type="Proteomes" id="UP001238163"/>
    </source>
</evidence>
<protein>
    <submittedName>
        <fullName evidence="2">Uncharacterized protein</fullName>
    </submittedName>
</protein>
<dbReference type="EMBL" id="JAUSVL010000001">
    <property type="protein sequence ID" value="MDQ0288469.1"/>
    <property type="molecule type" value="Genomic_DNA"/>
</dbReference>
<gene>
    <name evidence="2" type="ORF">J3R75_000576</name>
</gene>
<sequence length="68" mass="7631">MATSTFRNKNMVRPKKSAAAKRQRVKAQKKRLVSLGMTQDSVAKLQSDDLRALLSHPKRLVKALEVQA</sequence>
<name>A0AAE3VDY3_9BACT</name>
<dbReference type="AlphaFoldDB" id="A0AAE3VDY3"/>
<dbReference type="RefSeq" id="WP_307259799.1">
    <property type="nucleotide sequence ID" value="NZ_JAUSVL010000001.1"/>
</dbReference>
<reference evidence="2" key="1">
    <citation type="submission" date="2023-07" db="EMBL/GenBank/DDBJ databases">
        <title>Genomic Encyclopedia of Type Strains, Phase IV (KMG-IV): sequencing the most valuable type-strain genomes for metagenomic binning, comparative biology and taxonomic classification.</title>
        <authorList>
            <person name="Goeker M."/>
        </authorList>
    </citation>
    <scope>NUCLEOTIDE SEQUENCE</scope>
    <source>
        <strain evidence="2">DSM 24202</strain>
    </source>
</reference>
<accession>A0AAE3VDY3</accession>
<feature type="region of interest" description="Disordered" evidence="1">
    <location>
        <begin position="1"/>
        <end position="24"/>
    </location>
</feature>
<evidence type="ECO:0000256" key="1">
    <source>
        <dbReference type="SAM" id="MobiDB-lite"/>
    </source>
</evidence>
<evidence type="ECO:0000313" key="2">
    <source>
        <dbReference type="EMBL" id="MDQ0288469.1"/>
    </source>
</evidence>
<dbReference type="Proteomes" id="UP001238163">
    <property type="component" value="Unassembled WGS sequence"/>
</dbReference>